<dbReference type="CDD" id="cd06550">
    <property type="entry name" value="TM_ABC_iron-siderophores_like"/>
    <property type="match status" value="1"/>
</dbReference>
<evidence type="ECO:0000256" key="1">
    <source>
        <dbReference type="ARBA" id="ARBA00004651"/>
    </source>
</evidence>
<sequence length="350" mass="36923">MKKYTSLRIGKSISFLVDKKAITVSLILLAVSVVVFLVSAGSGEMYISPLEVAKALFGNGSDMNEVVIYTFRLPRILVALLAGMSLAVAGAILQGMIRNPLASPDVLGITGGAAAAVVTFLTLFSDENHSLTISIHWLPLAAFLGATITALLVYVLSWKNGMAQLRLVLIGVGISALMQACTTLLMIIGPIYRASQANVWITGSVYGASWKHVTLLAPWVLVLLTISFLSARKMNIQELGDELAIGAGVSLHKQRFFLLLLSTALTGGAVAFAGGIGFVGLMAPHMARRLVGSSFGALLPASALLGAIFVMAADLAGRMLFAPMEIPAGVFTAAIGAPYFVYLLYKSRYA</sequence>
<name>A0A1B7KRF0_PARTM</name>
<evidence type="ECO:0000256" key="5">
    <source>
        <dbReference type="ARBA" id="ARBA00022692"/>
    </source>
</evidence>
<evidence type="ECO:0000256" key="6">
    <source>
        <dbReference type="ARBA" id="ARBA00022989"/>
    </source>
</evidence>
<comment type="similarity">
    <text evidence="2">Belongs to the binding-protein-dependent transport system permease family. FecCD subfamily.</text>
</comment>
<feature type="transmembrane region" description="Helical" evidence="8">
    <location>
        <begin position="328"/>
        <end position="345"/>
    </location>
</feature>
<comment type="subcellular location">
    <subcellularLocation>
        <location evidence="1">Cell membrane</location>
        <topology evidence="1">Multi-pass membrane protein</topology>
    </subcellularLocation>
</comment>
<dbReference type="GO" id="GO:0033214">
    <property type="term" value="P:siderophore-iron import into cell"/>
    <property type="evidence" value="ECO:0007669"/>
    <property type="project" value="TreeGrafter"/>
</dbReference>
<feature type="transmembrane region" description="Helical" evidence="8">
    <location>
        <begin position="168"/>
        <end position="192"/>
    </location>
</feature>
<evidence type="ECO:0000256" key="8">
    <source>
        <dbReference type="SAM" id="Phobius"/>
    </source>
</evidence>
<proteinExistence type="inferred from homology"/>
<keyword evidence="4" id="KW-1003">Cell membrane</keyword>
<comment type="caution">
    <text evidence="9">The sequence shown here is derived from an EMBL/GenBank/DDBJ whole genome shotgun (WGS) entry which is preliminary data.</text>
</comment>
<feature type="transmembrane region" description="Helical" evidence="8">
    <location>
        <begin position="295"/>
        <end position="316"/>
    </location>
</feature>
<dbReference type="InterPro" id="IPR037294">
    <property type="entry name" value="ABC_BtuC-like"/>
</dbReference>
<dbReference type="RefSeq" id="WP_064551614.1">
    <property type="nucleotide sequence ID" value="NZ_LXMA01000023.1"/>
</dbReference>
<evidence type="ECO:0000256" key="2">
    <source>
        <dbReference type="ARBA" id="ARBA00007935"/>
    </source>
</evidence>
<dbReference type="SUPFAM" id="SSF81345">
    <property type="entry name" value="ABC transporter involved in vitamin B12 uptake, BtuC"/>
    <property type="match status" value="1"/>
</dbReference>
<reference evidence="10" key="1">
    <citation type="submission" date="2016-05" db="EMBL/GenBank/DDBJ databases">
        <authorList>
            <person name="Wang W."/>
            <person name="Zhu L."/>
        </authorList>
    </citation>
    <scope>NUCLEOTIDE SEQUENCE [LARGE SCALE GENOMIC DNA]</scope>
    <source>
        <strain evidence="10">W-2</strain>
    </source>
</reference>
<feature type="transmembrane region" description="Helical" evidence="8">
    <location>
        <begin position="136"/>
        <end position="156"/>
    </location>
</feature>
<protein>
    <submittedName>
        <fullName evidence="9">Iron ABC transporter permease</fullName>
    </submittedName>
</protein>
<evidence type="ECO:0000313" key="10">
    <source>
        <dbReference type="Proteomes" id="UP000078290"/>
    </source>
</evidence>
<dbReference type="EMBL" id="LXMA01000023">
    <property type="protein sequence ID" value="OAT72652.1"/>
    <property type="molecule type" value="Genomic_DNA"/>
</dbReference>
<accession>A0A1B7KRF0</accession>
<dbReference type="Gene3D" id="1.10.3470.10">
    <property type="entry name" value="ABC transporter involved in vitamin B12 uptake, BtuC"/>
    <property type="match status" value="1"/>
</dbReference>
<evidence type="ECO:0000256" key="3">
    <source>
        <dbReference type="ARBA" id="ARBA00022448"/>
    </source>
</evidence>
<dbReference type="GO" id="GO:0005886">
    <property type="term" value="C:plasma membrane"/>
    <property type="evidence" value="ECO:0007669"/>
    <property type="project" value="UniProtKB-SubCell"/>
</dbReference>
<dbReference type="PANTHER" id="PTHR30472">
    <property type="entry name" value="FERRIC ENTEROBACTIN TRANSPORT SYSTEM PERMEASE PROTEIN"/>
    <property type="match status" value="1"/>
</dbReference>
<keyword evidence="6 8" id="KW-1133">Transmembrane helix</keyword>
<dbReference type="FunFam" id="1.10.3470.10:FF:000001">
    <property type="entry name" value="Vitamin B12 ABC transporter permease BtuC"/>
    <property type="match status" value="1"/>
</dbReference>
<evidence type="ECO:0000256" key="7">
    <source>
        <dbReference type="ARBA" id="ARBA00023136"/>
    </source>
</evidence>
<dbReference type="Proteomes" id="UP000078290">
    <property type="component" value="Unassembled WGS sequence"/>
</dbReference>
<dbReference type="OrthoDB" id="9811721at2"/>
<dbReference type="InterPro" id="IPR000522">
    <property type="entry name" value="ABC_transptr_permease_BtuC"/>
</dbReference>
<gene>
    <name evidence="9" type="ORF">A7K69_06805</name>
</gene>
<feature type="transmembrane region" description="Helical" evidence="8">
    <location>
        <begin position="105"/>
        <end position="124"/>
    </location>
</feature>
<evidence type="ECO:0000313" key="9">
    <source>
        <dbReference type="EMBL" id="OAT72652.1"/>
    </source>
</evidence>
<evidence type="ECO:0000256" key="4">
    <source>
        <dbReference type="ARBA" id="ARBA00022475"/>
    </source>
</evidence>
<feature type="transmembrane region" description="Helical" evidence="8">
    <location>
        <begin position="256"/>
        <end position="283"/>
    </location>
</feature>
<dbReference type="GO" id="GO:0022857">
    <property type="term" value="F:transmembrane transporter activity"/>
    <property type="evidence" value="ECO:0007669"/>
    <property type="project" value="InterPro"/>
</dbReference>
<keyword evidence="3" id="KW-0813">Transport</keyword>
<dbReference type="AlphaFoldDB" id="A0A1B7KRF0"/>
<keyword evidence="7 8" id="KW-0472">Membrane</keyword>
<dbReference type="PANTHER" id="PTHR30472:SF24">
    <property type="entry name" value="FERRIC ENTEROBACTIN TRANSPORT SYSTEM PERMEASE PROTEIN FEPG"/>
    <property type="match status" value="1"/>
</dbReference>
<organism evidence="9 10">
    <name type="scientific">Parageobacillus thermoglucosidasius</name>
    <name type="common">Geobacillus thermoglucosidasius</name>
    <dbReference type="NCBI Taxonomy" id="1426"/>
    <lineage>
        <taxon>Bacteria</taxon>
        <taxon>Bacillati</taxon>
        <taxon>Bacillota</taxon>
        <taxon>Bacilli</taxon>
        <taxon>Bacillales</taxon>
        <taxon>Anoxybacillaceae</taxon>
        <taxon>Parageobacillus</taxon>
    </lineage>
</organism>
<feature type="transmembrane region" description="Helical" evidence="8">
    <location>
        <begin position="73"/>
        <end position="93"/>
    </location>
</feature>
<keyword evidence="5 8" id="KW-0812">Transmembrane</keyword>
<dbReference type="Pfam" id="PF01032">
    <property type="entry name" value="FecCD"/>
    <property type="match status" value="1"/>
</dbReference>
<feature type="transmembrane region" description="Helical" evidence="8">
    <location>
        <begin position="21"/>
        <end position="40"/>
    </location>
</feature>